<dbReference type="EMBL" id="CP000720">
    <property type="protein sequence ID" value="ABS47857.1"/>
    <property type="molecule type" value="Genomic_DNA"/>
</dbReference>
<name>A0A0U1QYP6_YERP3</name>
<organism evidence="1 2">
    <name type="scientific">Yersinia pseudotuberculosis serotype O:1b (strain IP 31758)</name>
    <dbReference type="NCBI Taxonomy" id="349747"/>
    <lineage>
        <taxon>Bacteria</taxon>
        <taxon>Pseudomonadati</taxon>
        <taxon>Pseudomonadota</taxon>
        <taxon>Gammaproteobacteria</taxon>
        <taxon>Enterobacterales</taxon>
        <taxon>Yersiniaceae</taxon>
        <taxon>Yersinia</taxon>
    </lineage>
</organism>
<dbReference type="Proteomes" id="UP000002412">
    <property type="component" value="Chromosome"/>
</dbReference>
<evidence type="ECO:0000313" key="2">
    <source>
        <dbReference type="Proteomes" id="UP000002412"/>
    </source>
</evidence>
<dbReference type="HOGENOM" id="CLU_3335197_0_0_6"/>
<protein>
    <submittedName>
        <fullName evidence="1">Uncharacterized protein</fullName>
    </submittedName>
</protein>
<dbReference type="KEGG" id="ypi:YpsIP31758_2654"/>
<accession>A0A0U1QYP6</accession>
<gene>
    <name evidence="1" type="ordered locus">YpsIP31758_2654</name>
</gene>
<proteinExistence type="predicted"/>
<evidence type="ECO:0000313" key="1">
    <source>
        <dbReference type="EMBL" id="ABS47857.1"/>
    </source>
</evidence>
<sequence>MAVDIFLSDILVVLKNSLVFDGGKITICSVNYRDRDLN</sequence>
<reference evidence="1 2" key="1">
    <citation type="journal article" date="2007" name="PLoS Genet.">
        <title>The complete genome sequence of Yersinia pseudotuberculosis IP31758, the causative agent of Far East scarlet-like fever.</title>
        <authorList>
            <person name="Eppinger M."/>
            <person name="Rosovitz M.J."/>
            <person name="Fricke W.F."/>
            <person name="Rasko D.A."/>
            <person name="Kokorina G."/>
            <person name="Fayolle C."/>
            <person name="Lindler L.E."/>
            <person name="Carniel E."/>
            <person name="Ravel J."/>
        </authorList>
    </citation>
    <scope>NUCLEOTIDE SEQUENCE [LARGE SCALE GENOMIC DNA]</scope>
    <source>
        <strain evidence="1 2">IP 31758</strain>
    </source>
</reference>
<dbReference type="AlphaFoldDB" id="A0A0U1QYP6"/>